<keyword evidence="6" id="KW-1185">Reference proteome</keyword>
<dbReference type="Gene3D" id="3.40.50.300">
    <property type="entry name" value="P-loop containing nucleotide triphosphate hydrolases"/>
    <property type="match status" value="1"/>
</dbReference>
<dbReference type="Gene3D" id="2.40.50.140">
    <property type="entry name" value="Nucleic acid-binding proteins"/>
    <property type="match status" value="1"/>
</dbReference>
<dbReference type="InterPro" id="IPR040582">
    <property type="entry name" value="OB_MalK-like"/>
</dbReference>
<dbReference type="PANTHER" id="PTHR43875:SF1">
    <property type="entry name" value="OSMOPROTECTIVE COMPOUNDS UPTAKE ATP-BINDING PROTEIN GGTA"/>
    <property type="match status" value="1"/>
</dbReference>
<dbReference type="RefSeq" id="WP_377938078.1">
    <property type="nucleotide sequence ID" value="NZ_JBHTHQ010000012.1"/>
</dbReference>
<keyword evidence="3 5" id="KW-0067">ATP-binding</keyword>
<evidence type="ECO:0000259" key="4">
    <source>
        <dbReference type="PROSITE" id="PS50893"/>
    </source>
</evidence>
<keyword evidence="1" id="KW-0813">Transport</keyword>
<dbReference type="SUPFAM" id="SSF52540">
    <property type="entry name" value="P-loop containing nucleoside triphosphate hydrolases"/>
    <property type="match status" value="1"/>
</dbReference>
<dbReference type="Pfam" id="PF00005">
    <property type="entry name" value="ABC_tran"/>
    <property type="match status" value="1"/>
</dbReference>
<evidence type="ECO:0000256" key="1">
    <source>
        <dbReference type="ARBA" id="ARBA00022448"/>
    </source>
</evidence>
<protein>
    <submittedName>
        <fullName evidence="5">ABC transporter ATP-binding protein</fullName>
    </submittedName>
</protein>
<dbReference type="InterPro" id="IPR015855">
    <property type="entry name" value="ABC_transpr_MalK-like"/>
</dbReference>
<dbReference type="PROSITE" id="PS00211">
    <property type="entry name" value="ABC_TRANSPORTER_1"/>
    <property type="match status" value="1"/>
</dbReference>
<dbReference type="Pfam" id="PF17912">
    <property type="entry name" value="OB_MalK"/>
    <property type="match status" value="1"/>
</dbReference>
<evidence type="ECO:0000256" key="2">
    <source>
        <dbReference type="ARBA" id="ARBA00022741"/>
    </source>
</evidence>
<sequence>MAEVVFENVTRIYPGNDKPSVDNLNLDIKDGEFLVLVGPSGCGKSTTLRMLAGLEEVNKGRILIGGKDVTNMQPKDRDIAMVFQNYALYPHMTVADNMGFALKIAGTPKDEIRERVEKAAAILDLTEYLDRKPKALSGGQRQRVAMGRAIVRQPKVFLMDEPLSNLDAKLRVQTRTQIAALQRQLGVTTLYVTHDQTEALTMGDRIAVIKLGVLQQVGAPTELYDRPENVFVAGFIGSPSMNLSTHKVADGKAVIGDDKITLPAEVVEKLTAEDDSKIIIGFRPEDASLASDTEPDAFKLEVLNVEDLGSDGYIYGNIVDPEAAASGSTVMSDQNNMTTVRVNPRALPKVGSTVRIHIDPTKMHLFAPSTELRLN</sequence>
<dbReference type="InterPro" id="IPR012340">
    <property type="entry name" value="NA-bd_OB-fold"/>
</dbReference>
<dbReference type="PROSITE" id="PS50893">
    <property type="entry name" value="ABC_TRANSPORTER_2"/>
    <property type="match status" value="1"/>
</dbReference>
<dbReference type="NCBIfam" id="NF008653">
    <property type="entry name" value="PRK11650.1"/>
    <property type="match status" value="1"/>
</dbReference>
<proteinExistence type="predicted"/>
<dbReference type="InterPro" id="IPR008995">
    <property type="entry name" value="Mo/tungstate-bd_C_term_dom"/>
</dbReference>
<comment type="caution">
    <text evidence="5">The sequence shown here is derived from an EMBL/GenBank/DDBJ whole genome shotgun (WGS) entry which is preliminary data.</text>
</comment>
<organism evidence="5 6">
    <name type="scientific">Alloscardovia venturai</name>
    <dbReference type="NCBI Taxonomy" id="1769421"/>
    <lineage>
        <taxon>Bacteria</taxon>
        <taxon>Bacillati</taxon>
        <taxon>Actinomycetota</taxon>
        <taxon>Actinomycetes</taxon>
        <taxon>Bifidobacteriales</taxon>
        <taxon>Bifidobacteriaceae</taxon>
        <taxon>Alloscardovia</taxon>
    </lineage>
</organism>
<dbReference type="Gene3D" id="2.40.50.100">
    <property type="match status" value="1"/>
</dbReference>
<dbReference type="SUPFAM" id="SSF50331">
    <property type="entry name" value="MOP-like"/>
    <property type="match status" value="1"/>
</dbReference>
<dbReference type="Proteomes" id="UP001597036">
    <property type="component" value="Unassembled WGS sequence"/>
</dbReference>
<dbReference type="SMART" id="SM00382">
    <property type="entry name" value="AAA"/>
    <property type="match status" value="1"/>
</dbReference>
<dbReference type="InterPro" id="IPR003439">
    <property type="entry name" value="ABC_transporter-like_ATP-bd"/>
</dbReference>
<dbReference type="InterPro" id="IPR027417">
    <property type="entry name" value="P-loop_NTPase"/>
</dbReference>
<dbReference type="InterPro" id="IPR003593">
    <property type="entry name" value="AAA+_ATPase"/>
</dbReference>
<dbReference type="GO" id="GO:0005524">
    <property type="term" value="F:ATP binding"/>
    <property type="evidence" value="ECO:0007669"/>
    <property type="project" value="UniProtKB-KW"/>
</dbReference>
<dbReference type="EMBL" id="JBHTHQ010000012">
    <property type="protein sequence ID" value="MFD0704515.1"/>
    <property type="molecule type" value="Genomic_DNA"/>
</dbReference>
<dbReference type="CDD" id="cd03301">
    <property type="entry name" value="ABC_MalK_N"/>
    <property type="match status" value="1"/>
</dbReference>
<dbReference type="PANTHER" id="PTHR43875">
    <property type="entry name" value="MALTODEXTRIN IMPORT ATP-BINDING PROTEIN MSMX"/>
    <property type="match status" value="1"/>
</dbReference>
<evidence type="ECO:0000256" key="3">
    <source>
        <dbReference type="ARBA" id="ARBA00022840"/>
    </source>
</evidence>
<dbReference type="InterPro" id="IPR017871">
    <property type="entry name" value="ABC_transporter-like_CS"/>
</dbReference>
<gene>
    <name evidence="5" type="ORF">ACFQY8_01955</name>
</gene>
<dbReference type="InterPro" id="IPR047641">
    <property type="entry name" value="ABC_transpr_MalK/UgpC-like"/>
</dbReference>
<keyword evidence="2" id="KW-0547">Nucleotide-binding</keyword>
<evidence type="ECO:0000313" key="6">
    <source>
        <dbReference type="Proteomes" id="UP001597036"/>
    </source>
</evidence>
<name>A0ABW2Y594_9BIFI</name>
<feature type="domain" description="ABC transporter" evidence="4">
    <location>
        <begin position="4"/>
        <end position="236"/>
    </location>
</feature>
<accession>A0ABW2Y594</accession>
<reference evidence="6" key="1">
    <citation type="journal article" date="2019" name="Int. J. Syst. Evol. Microbiol.">
        <title>The Global Catalogue of Microorganisms (GCM) 10K type strain sequencing project: providing services to taxonomists for standard genome sequencing and annotation.</title>
        <authorList>
            <consortium name="The Broad Institute Genomics Platform"/>
            <consortium name="The Broad Institute Genome Sequencing Center for Infectious Disease"/>
            <person name="Wu L."/>
            <person name="Ma J."/>
        </authorList>
    </citation>
    <scope>NUCLEOTIDE SEQUENCE [LARGE SCALE GENOMIC DNA]</scope>
    <source>
        <strain evidence="6">CCM 8604</strain>
    </source>
</reference>
<evidence type="ECO:0000313" key="5">
    <source>
        <dbReference type="EMBL" id="MFD0704515.1"/>
    </source>
</evidence>